<feature type="signal peptide" evidence="1">
    <location>
        <begin position="1"/>
        <end position="23"/>
    </location>
</feature>
<name>A0A316VLL2_9BASI</name>
<evidence type="ECO:0008006" key="4">
    <source>
        <dbReference type="Google" id="ProtNLM"/>
    </source>
</evidence>
<accession>A0A316VLL2</accession>
<proteinExistence type="predicted"/>
<feature type="chain" id="PRO_5016428934" description="Dickkopf N-terminal cysteine-rich domain-containing protein" evidence="1">
    <location>
        <begin position="24"/>
        <end position="153"/>
    </location>
</feature>
<evidence type="ECO:0000256" key="1">
    <source>
        <dbReference type="SAM" id="SignalP"/>
    </source>
</evidence>
<keyword evidence="3" id="KW-1185">Reference proteome</keyword>
<dbReference type="Proteomes" id="UP000245771">
    <property type="component" value="Unassembled WGS sequence"/>
</dbReference>
<protein>
    <recommendedName>
        <fullName evidence="4">Dickkopf N-terminal cysteine-rich domain-containing protein</fullName>
    </recommendedName>
</protein>
<keyword evidence="1" id="KW-0732">Signal</keyword>
<evidence type="ECO:0000313" key="2">
    <source>
        <dbReference type="EMBL" id="PWN36435.1"/>
    </source>
</evidence>
<sequence>MKFIHTLFIALIFSTALLLQVQAASSAQASGVPTPPSNNAPNGSSCKKSSECESGNCMYSVCKQKQHDGAHCYKDASCYSGLCTSDKKSVNGKCVHPHSVWRGGKCKKDAQCVHGTFCSILEGDRCRTTFGRGHSCSRDSVCRSGLCRKRKCT</sequence>
<dbReference type="EMBL" id="KZ819602">
    <property type="protein sequence ID" value="PWN36435.1"/>
    <property type="molecule type" value="Genomic_DNA"/>
</dbReference>
<evidence type="ECO:0000313" key="3">
    <source>
        <dbReference type="Proteomes" id="UP000245771"/>
    </source>
</evidence>
<dbReference type="AlphaFoldDB" id="A0A316VLL2"/>
<reference evidence="2 3" key="1">
    <citation type="journal article" date="2018" name="Mol. Biol. Evol.">
        <title>Broad Genomic Sampling Reveals a Smut Pathogenic Ancestry of the Fungal Clade Ustilaginomycotina.</title>
        <authorList>
            <person name="Kijpornyongpan T."/>
            <person name="Mondo S.J."/>
            <person name="Barry K."/>
            <person name="Sandor L."/>
            <person name="Lee J."/>
            <person name="Lipzen A."/>
            <person name="Pangilinan J."/>
            <person name="LaButti K."/>
            <person name="Hainaut M."/>
            <person name="Henrissat B."/>
            <person name="Grigoriev I.V."/>
            <person name="Spatafora J.W."/>
            <person name="Aime M.C."/>
        </authorList>
    </citation>
    <scope>NUCLEOTIDE SEQUENCE [LARGE SCALE GENOMIC DNA]</scope>
    <source>
        <strain evidence="2 3">MCA 3882</strain>
    </source>
</reference>
<dbReference type="InParanoid" id="A0A316VLL2"/>
<dbReference type="RefSeq" id="XP_025356737.1">
    <property type="nucleotide sequence ID" value="XM_025497490.1"/>
</dbReference>
<dbReference type="GeneID" id="37019271"/>
<gene>
    <name evidence="2" type="ORF">FA14DRAFT_151886</name>
</gene>
<organism evidence="2 3">
    <name type="scientific">Meira miltonrushii</name>
    <dbReference type="NCBI Taxonomy" id="1280837"/>
    <lineage>
        <taxon>Eukaryota</taxon>
        <taxon>Fungi</taxon>
        <taxon>Dikarya</taxon>
        <taxon>Basidiomycota</taxon>
        <taxon>Ustilaginomycotina</taxon>
        <taxon>Exobasidiomycetes</taxon>
        <taxon>Exobasidiales</taxon>
        <taxon>Brachybasidiaceae</taxon>
        <taxon>Meira</taxon>
    </lineage>
</organism>